<dbReference type="PROSITE" id="PS51272">
    <property type="entry name" value="SLH"/>
    <property type="match status" value="1"/>
</dbReference>
<dbReference type="Pfam" id="PF00395">
    <property type="entry name" value="SLH"/>
    <property type="match status" value="1"/>
</dbReference>
<dbReference type="RefSeq" id="WP_373863924.1">
    <property type="nucleotide sequence ID" value="NZ_BDQX01000041.1"/>
</dbReference>
<organism evidence="2 3">
    <name type="scientific">Paenibacillus agaridevorans</name>
    <dbReference type="NCBI Taxonomy" id="171404"/>
    <lineage>
        <taxon>Bacteria</taxon>
        <taxon>Bacillati</taxon>
        <taxon>Bacillota</taxon>
        <taxon>Bacilli</taxon>
        <taxon>Bacillales</taxon>
        <taxon>Paenibacillaceae</taxon>
        <taxon>Paenibacillus</taxon>
    </lineage>
</organism>
<keyword evidence="3" id="KW-1185">Reference proteome</keyword>
<comment type="caution">
    <text evidence="2">The sequence shown here is derived from an EMBL/GenBank/DDBJ whole genome shotgun (WGS) entry which is preliminary data.</text>
</comment>
<reference evidence="2 3" key="1">
    <citation type="submission" date="2017-08" db="EMBL/GenBank/DDBJ databases">
        <title>Substantial Increase in Enzyme Production by Combined Drug-Resistance Mutations in Paenibacillus agaridevorans.</title>
        <authorList>
            <person name="Tanaka Y."/>
            <person name="Funane K."/>
            <person name="Hosaka T."/>
            <person name="Shiwa Y."/>
            <person name="Fujita N."/>
            <person name="Miyazaki T."/>
            <person name="Yoshikawa H."/>
            <person name="Murakami K."/>
            <person name="Kasahara K."/>
            <person name="Inaoka T."/>
            <person name="Hiraga Y."/>
            <person name="Ochi K."/>
        </authorList>
    </citation>
    <scope>NUCLEOTIDE SEQUENCE [LARGE SCALE GENOMIC DNA]</scope>
    <source>
        <strain evidence="2 3">T-3040</strain>
    </source>
</reference>
<name>A0A2R5ERE7_9BACL</name>
<accession>A0A2R5ERE7</accession>
<protein>
    <submittedName>
        <fullName evidence="2">Putative S-layer protein</fullName>
    </submittedName>
</protein>
<dbReference type="AlphaFoldDB" id="A0A2R5ERE7"/>
<sequence>MYDGGSWAGWIDFKVRVAAALNPPIVTPEPEQPIKPVDDITGHWGEAAIREAIKDGALVGFPDSTLRPDEPLTRAQYAVIERKPREIFLTMTKSAGHLLLTGLFASKPKNCVTTVSV</sequence>
<feature type="domain" description="SLH" evidence="1">
    <location>
        <begin position="32"/>
        <end position="95"/>
    </location>
</feature>
<gene>
    <name evidence="2" type="ORF">PAT3040_00868</name>
</gene>
<dbReference type="EMBL" id="BDQX01000041">
    <property type="protein sequence ID" value="GBG06343.1"/>
    <property type="molecule type" value="Genomic_DNA"/>
</dbReference>
<dbReference type="InterPro" id="IPR001119">
    <property type="entry name" value="SLH_dom"/>
</dbReference>
<evidence type="ECO:0000259" key="1">
    <source>
        <dbReference type="PROSITE" id="PS51272"/>
    </source>
</evidence>
<evidence type="ECO:0000313" key="3">
    <source>
        <dbReference type="Proteomes" id="UP000245202"/>
    </source>
</evidence>
<proteinExistence type="predicted"/>
<evidence type="ECO:0000313" key="2">
    <source>
        <dbReference type="EMBL" id="GBG06343.1"/>
    </source>
</evidence>
<dbReference type="Proteomes" id="UP000245202">
    <property type="component" value="Unassembled WGS sequence"/>
</dbReference>